<evidence type="ECO:0000259" key="7">
    <source>
        <dbReference type="Pfam" id="PF02687"/>
    </source>
</evidence>
<dbReference type="InterPro" id="IPR038766">
    <property type="entry name" value="Membrane_comp_ABC_pdt"/>
</dbReference>
<evidence type="ECO:0000256" key="4">
    <source>
        <dbReference type="ARBA" id="ARBA00022989"/>
    </source>
</evidence>
<dbReference type="PANTHER" id="PTHR30287:SF1">
    <property type="entry name" value="INNER MEMBRANE PROTEIN"/>
    <property type="match status" value="1"/>
</dbReference>
<feature type="transmembrane region" description="Helical" evidence="6">
    <location>
        <begin position="264"/>
        <end position="285"/>
    </location>
</feature>
<dbReference type="GO" id="GO:0005886">
    <property type="term" value="C:plasma membrane"/>
    <property type="evidence" value="ECO:0007669"/>
    <property type="project" value="UniProtKB-SubCell"/>
</dbReference>
<evidence type="ECO:0000313" key="8">
    <source>
        <dbReference type="EMBL" id="MPM08374.1"/>
    </source>
</evidence>
<accession>A0A644X2I8</accession>
<evidence type="ECO:0000256" key="3">
    <source>
        <dbReference type="ARBA" id="ARBA00022692"/>
    </source>
</evidence>
<sequence length="772" mass="85706">MVKSALFKKSIQDIRKSRAQFLSILIMAAIAVGMSVGLSTIWTTVYVHAQNFYEATNVSDFWISVSNPSELNLWRIRNIEGVQTAEKRFYINNATAEIEGEPSLQIFGIAKNKTLDTPDVTIGKKVSKRGAILDRSFADANRLSVGDSLTVTLNDHNIDVVIEALALSSETIYSIRDSSSMLPNPKGYGFIVMDIDRISSAYGGKKPYNQIAVKLAPGADITAVQSQIDAIFGQKLNFVMKNTDNRGINFANAKVVQFRSLATIFPSMFFLVTALITFSTMMRLTEDQRSQIGILKALGYRRESILWHYASYGIYVGAAGILIGALFGPNVIARLLLSKLQHLMTFPEKNMVLNIPLFLMGAGLILLFTGGISCYACLKLQDETPSELLRPKTPKRGRHILLEKVSAVWSHLKFSQKLIMRNAMRNKFRIMVSILGVSGCAGLIIGALSLFDLVSSIPKTLYVETYVYDQKIILSSGTKDRVLQNLHLDGTIQTLQETSVQLITEDGLRKVSVISVFSKDSPLIRLKDIYGTPVELPETGIAMTRKLADLMHVQVGDTVKLKRKNDTYYPVKIMEIVYMPSAQGIYMTDSFWQHIGEEYAPTAMLVKWNQKNHDFLQSDYVSGFADLETQKSDFESNLSAIFGTSLLLILSGAMLAFVVLYNMGMLNFTERIRDLATLEVLGFHQEEIRPLVLMENLFSTITGILLGIPIGKTLARTIAAGFGDDFDLISHVTVGRIIIAALITLAFAAVVNRIVRKKMETIDMLSALKSVE</sequence>
<feature type="domain" description="ABC3 transporter permease C-terminal" evidence="7">
    <location>
        <begin position="648"/>
        <end position="749"/>
    </location>
</feature>
<feature type="transmembrane region" description="Helical" evidence="6">
    <location>
        <begin position="728"/>
        <end position="751"/>
    </location>
</feature>
<reference evidence="8" key="1">
    <citation type="submission" date="2019-08" db="EMBL/GenBank/DDBJ databases">
        <authorList>
            <person name="Kucharzyk K."/>
            <person name="Murdoch R.W."/>
            <person name="Higgins S."/>
            <person name="Loffler F."/>
        </authorList>
    </citation>
    <scope>NUCLEOTIDE SEQUENCE</scope>
</reference>
<evidence type="ECO:0000256" key="1">
    <source>
        <dbReference type="ARBA" id="ARBA00004651"/>
    </source>
</evidence>
<feature type="transmembrane region" description="Helical" evidence="6">
    <location>
        <begin position="306"/>
        <end position="332"/>
    </location>
</feature>
<evidence type="ECO:0000256" key="5">
    <source>
        <dbReference type="ARBA" id="ARBA00023136"/>
    </source>
</evidence>
<dbReference type="AlphaFoldDB" id="A0A644X2I8"/>
<organism evidence="8">
    <name type="scientific">bioreactor metagenome</name>
    <dbReference type="NCBI Taxonomy" id="1076179"/>
    <lineage>
        <taxon>unclassified sequences</taxon>
        <taxon>metagenomes</taxon>
        <taxon>ecological metagenomes</taxon>
    </lineage>
</organism>
<dbReference type="EMBL" id="VSSQ01001443">
    <property type="protein sequence ID" value="MPM08374.1"/>
    <property type="molecule type" value="Genomic_DNA"/>
</dbReference>
<dbReference type="PANTHER" id="PTHR30287">
    <property type="entry name" value="MEMBRANE COMPONENT OF PREDICTED ABC SUPERFAMILY METABOLITE UPTAKE TRANSPORTER"/>
    <property type="match status" value="1"/>
</dbReference>
<keyword evidence="2" id="KW-1003">Cell membrane</keyword>
<keyword evidence="5 6" id="KW-0472">Membrane</keyword>
<feature type="transmembrane region" description="Helical" evidence="6">
    <location>
        <begin position="640"/>
        <end position="663"/>
    </location>
</feature>
<comment type="subcellular location">
    <subcellularLocation>
        <location evidence="1">Cell membrane</location>
        <topology evidence="1">Multi-pass membrane protein</topology>
    </subcellularLocation>
</comment>
<feature type="domain" description="ABC3 transporter permease C-terminal" evidence="7">
    <location>
        <begin position="264"/>
        <end position="379"/>
    </location>
</feature>
<keyword evidence="4 6" id="KW-1133">Transmembrane helix</keyword>
<gene>
    <name evidence="8" type="ORF">SDC9_54686</name>
</gene>
<feature type="transmembrane region" description="Helical" evidence="6">
    <location>
        <begin position="21"/>
        <end position="42"/>
    </location>
</feature>
<name>A0A644X2I8_9ZZZZ</name>
<evidence type="ECO:0000256" key="2">
    <source>
        <dbReference type="ARBA" id="ARBA00022475"/>
    </source>
</evidence>
<keyword evidence="3 6" id="KW-0812">Transmembrane</keyword>
<dbReference type="Pfam" id="PF02687">
    <property type="entry name" value="FtsX"/>
    <property type="match status" value="2"/>
</dbReference>
<protein>
    <recommendedName>
        <fullName evidence="7">ABC3 transporter permease C-terminal domain-containing protein</fullName>
    </recommendedName>
</protein>
<dbReference type="InterPro" id="IPR003838">
    <property type="entry name" value="ABC3_permease_C"/>
</dbReference>
<proteinExistence type="predicted"/>
<evidence type="ECO:0000256" key="6">
    <source>
        <dbReference type="SAM" id="Phobius"/>
    </source>
</evidence>
<comment type="caution">
    <text evidence="8">The sequence shown here is derived from an EMBL/GenBank/DDBJ whole genome shotgun (WGS) entry which is preliminary data.</text>
</comment>
<feature type="transmembrane region" description="Helical" evidence="6">
    <location>
        <begin position="430"/>
        <end position="451"/>
    </location>
</feature>
<feature type="transmembrane region" description="Helical" evidence="6">
    <location>
        <begin position="352"/>
        <end position="378"/>
    </location>
</feature>
<feature type="transmembrane region" description="Helical" evidence="6">
    <location>
        <begin position="691"/>
        <end position="708"/>
    </location>
</feature>